<proteinExistence type="predicted"/>
<protein>
    <recommendedName>
        <fullName evidence="4">DUF945 domain-containing protein</fullName>
    </recommendedName>
</protein>
<feature type="signal peptide" evidence="1">
    <location>
        <begin position="1"/>
        <end position="25"/>
    </location>
</feature>
<evidence type="ECO:0000256" key="1">
    <source>
        <dbReference type="SAM" id="SignalP"/>
    </source>
</evidence>
<organism evidence="2 3">
    <name type="scientific">Martelella lutilitoris</name>
    <dbReference type="NCBI Taxonomy" id="2583532"/>
    <lineage>
        <taxon>Bacteria</taxon>
        <taxon>Pseudomonadati</taxon>
        <taxon>Pseudomonadota</taxon>
        <taxon>Alphaproteobacteria</taxon>
        <taxon>Hyphomicrobiales</taxon>
        <taxon>Aurantimonadaceae</taxon>
        <taxon>Martelella</taxon>
    </lineage>
</organism>
<keyword evidence="1" id="KW-0732">Signal</keyword>
<name>A0A7T7HHY3_9HYPH</name>
<dbReference type="EMBL" id="CP066786">
    <property type="protein sequence ID" value="QQM29521.1"/>
    <property type="molecule type" value="Genomic_DNA"/>
</dbReference>
<gene>
    <name evidence="2" type="ORF">JET14_14515</name>
</gene>
<feature type="chain" id="PRO_5033020739" description="DUF945 domain-containing protein" evidence="1">
    <location>
        <begin position="26"/>
        <end position="413"/>
    </location>
</feature>
<dbReference type="RefSeq" id="WP_200334460.1">
    <property type="nucleotide sequence ID" value="NZ_CP066786.1"/>
</dbReference>
<accession>A0A7T7HHY3</accession>
<sequence length="413" mass="43876">MHKAPFRHLLLAGSVLAAMSVPAFALDGEDMLAKLNAASKAQGGVTFTYDDVEEGPDGGLTVSGVVYSADPERAQEFSEMEQVAPMTLNFEGVREDGSGGYTIDKVSAFDMAFTGDDFEIAIGSLIQGDIKVPATPDLEAFAGWSYAGSTEASDITFTSESHQIVTIENATGNQTFSADDSKASFLANVSGIAIDLAGLDDMDEDARATLTALDLMTMNADVTIIGDWDTMSGDLDFSTYEIAVEDVGALNIRFAMTGLTLETIETLQRLAAEAPADPQDMQATEDGEAESPYQQYLLELGQKIGLSELAISFVDDSITTRALQYAAEKEDLTAEEMADKIEVDLGRSLSEMNVPGLADMVTTAVGAYFADPQNFSVSIKPQMQMPILAVVMAGAAAPQSIPKLLNLQVTANE</sequence>
<evidence type="ECO:0000313" key="3">
    <source>
        <dbReference type="Proteomes" id="UP000596083"/>
    </source>
</evidence>
<dbReference type="Proteomes" id="UP000596083">
    <property type="component" value="Chromosome"/>
</dbReference>
<dbReference type="KEGG" id="mlut:JET14_14515"/>
<evidence type="ECO:0000313" key="2">
    <source>
        <dbReference type="EMBL" id="QQM29521.1"/>
    </source>
</evidence>
<dbReference type="AlphaFoldDB" id="A0A7T7HHY3"/>
<reference evidence="2 3" key="1">
    <citation type="submission" date="2020-12" db="EMBL/GenBank/DDBJ databases">
        <authorList>
            <person name="Zheng R.K."/>
            <person name="Sun C.M."/>
        </authorList>
    </citation>
    <scope>NUCLEOTIDE SEQUENCE [LARGE SCALE GENOMIC DNA]</scope>
    <source>
        <strain evidence="2 3">ZRK001</strain>
    </source>
</reference>
<evidence type="ECO:0008006" key="4">
    <source>
        <dbReference type="Google" id="ProtNLM"/>
    </source>
</evidence>